<keyword evidence="2" id="KW-1185">Reference proteome</keyword>
<accession>A0A1R2BVK9</accession>
<comment type="caution">
    <text evidence="1">The sequence shown here is derived from an EMBL/GenBank/DDBJ whole genome shotgun (WGS) entry which is preliminary data.</text>
</comment>
<gene>
    <name evidence="1" type="ORF">SteCoe_18810</name>
</gene>
<dbReference type="Proteomes" id="UP000187209">
    <property type="component" value="Unassembled WGS sequence"/>
</dbReference>
<dbReference type="EMBL" id="MPUH01000405">
    <property type="protein sequence ID" value="OMJ80859.1"/>
    <property type="molecule type" value="Genomic_DNA"/>
</dbReference>
<name>A0A1R2BVK9_9CILI</name>
<proteinExistence type="predicted"/>
<evidence type="ECO:0000313" key="1">
    <source>
        <dbReference type="EMBL" id="OMJ80859.1"/>
    </source>
</evidence>
<protein>
    <submittedName>
        <fullName evidence="1">Uncharacterized protein</fullName>
    </submittedName>
</protein>
<dbReference type="AlphaFoldDB" id="A0A1R2BVK9"/>
<evidence type="ECO:0000313" key="2">
    <source>
        <dbReference type="Proteomes" id="UP000187209"/>
    </source>
</evidence>
<organism evidence="1 2">
    <name type="scientific">Stentor coeruleus</name>
    <dbReference type="NCBI Taxonomy" id="5963"/>
    <lineage>
        <taxon>Eukaryota</taxon>
        <taxon>Sar</taxon>
        <taxon>Alveolata</taxon>
        <taxon>Ciliophora</taxon>
        <taxon>Postciliodesmatophora</taxon>
        <taxon>Heterotrichea</taxon>
        <taxon>Heterotrichida</taxon>
        <taxon>Stentoridae</taxon>
        <taxon>Stentor</taxon>
    </lineage>
</organism>
<sequence>MLYKRTLSQKRFNNPSSLSPHQVLQNEYFHNPQYMSTKNLNRDISLPNDKFLPSEALDLPPQIKPKQSTQNEILNKKALIKKASLFPSPERFSRAENFSVKKVRFSPDIDVRSSHKLTASSFVDQVRQENSELPDIFHKKKLYHKLDQHFGFEGTNDYFIKFFVTPNSKLMIKKKFNPLAKRSSRNRFFVNRDKPVRQEI</sequence>
<reference evidence="1 2" key="1">
    <citation type="submission" date="2016-11" db="EMBL/GenBank/DDBJ databases">
        <title>The macronuclear genome of Stentor coeruleus: a giant cell with tiny introns.</title>
        <authorList>
            <person name="Slabodnick M."/>
            <person name="Ruby J.G."/>
            <person name="Reiff S.B."/>
            <person name="Swart E.C."/>
            <person name="Gosai S."/>
            <person name="Prabakaran S."/>
            <person name="Witkowska E."/>
            <person name="Larue G.E."/>
            <person name="Fisher S."/>
            <person name="Freeman R.M."/>
            <person name="Gunawardena J."/>
            <person name="Chu W."/>
            <person name="Stover N.A."/>
            <person name="Gregory B.D."/>
            <person name="Nowacki M."/>
            <person name="Derisi J."/>
            <person name="Roy S.W."/>
            <person name="Marshall W.F."/>
            <person name="Sood P."/>
        </authorList>
    </citation>
    <scope>NUCLEOTIDE SEQUENCE [LARGE SCALE GENOMIC DNA]</scope>
    <source>
        <strain evidence="1">WM001</strain>
    </source>
</reference>